<dbReference type="EMBL" id="BNJF01000003">
    <property type="protein sequence ID" value="GHO47865.1"/>
    <property type="molecule type" value="Genomic_DNA"/>
</dbReference>
<evidence type="ECO:0000259" key="1">
    <source>
        <dbReference type="PROSITE" id="PS51704"/>
    </source>
</evidence>
<dbReference type="PROSITE" id="PS51704">
    <property type="entry name" value="GP_PDE"/>
    <property type="match status" value="1"/>
</dbReference>
<protein>
    <recommendedName>
        <fullName evidence="1">GP-PDE domain-containing protein</fullName>
    </recommendedName>
</protein>
<dbReference type="GO" id="GO:0008081">
    <property type="term" value="F:phosphoric diester hydrolase activity"/>
    <property type="evidence" value="ECO:0007669"/>
    <property type="project" value="InterPro"/>
</dbReference>
<gene>
    <name evidence="2" type="ORF">KSX_60280</name>
</gene>
<proteinExistence type="predicted"/>
<organism evidence="2 3">
    <name type="scientific">Ktedonospora formicarum</name>
    <dbReference type="NCBI Taxonomy" id="2778364"/>
    <lineage>
        <taxon>Bacteria</taxon>
        <taxon>Bacillati</taxon>
        <taxon>Chloroflexota</taxon>
        <taxon>Ktedonobacteria</taxon>
        <taxon>Ktedonobacterales</taxon>
        <taxon>Ktedonobacteraceae</taxon>
        <taxon>Ktedonospora</taxon>
    </lineage>
</organism>
<comment type="caution">
    <text evidence="2">The sequence shown here is derived from an EMBL/GenBank/DDBJ whole genome shotgun (WGS) entry which is preliminary data.</text>
</comment>
<feature type="domain" description="GP-PDE" evidence="1">
    <location>
        <begin position="8"/>
        <end position="140"/>
    </location>
</feature>
<dbReference type="AlphaFoldDB" id="A0A8J3I6P8"/>
<reference evidence="2" key="1">
    <citation type="submission" date="2020-10" db="EMBL/GenBank/DDBJ databases">
        <title>Taxonomic study of unclassified bacteria belonging to the class Ktedonobacteria.</title>
        <authorList>
            <person name="Yabe S."/>
            <person name="Wang C.M."/>
            <person name="Zheng Y."/>
            <person name="Sakai Y."/>
            <person name="Cavaletti L."/>
            <person name="Monciardini P."/>
            <person name="Donadio S."/>
        </authorList>
    </citation>
    <scope>NUCLEOTIDE SEQUENCE</scope>
    <source>
        <strain evidence="2">SOSP1-1</strain>
    </source>
</reference>
<sequence length="140" mass="15580">MFAELRKPYLLAHRGGADLAPMNTMAAFEVADAIGVDFLDIDVHLTRDGHVVGIHDSTVDATTNGRGRVDAYTLAELQALDAGYRFQDLHGEYNYRGKVSAFLRLRKSLKSMPRSTTFTSRLKIHTPKANPRASKRNYGN</sequence>
<accession>A0A8J3I6P8</accession>
<evidence type="ECO:0000313" key="2">
    <source>
        <dbReference type="EMBL" id="GHO47865.1"/>
    </source>
</evidence>
<dbReference type="Proteomes" id="UP000612362">
    <property type="component" value="Unassembled WGS sequence"/>
</dbReference>
<dbReference type="PANTHER" id="PTHR46211">
    <property type="entry name" value="GLYCEROPHOSPHORYL DIESTER PHOSPHODIESTERASE"/>
    <property type="match status" value="1"/>
</dbReference>
<dbReference type="Gene3D" id="3.20.20.190">
    <property type="entry name" value="Phosphatidylinositol (PI) phosphodiesterase"/>
    <property type="match status" value="1"/>
</dbReference>
<dbReference type="SUPFAM" id="SSF51695">
    <property type="entry name" value="PLC-like phosphodiesterases"/>
    <property type="match status" value="1"/>
</dbReference>
<keyword evidence="3" id="KW-1185">Reference proteome</keyword>
<evidence type="ECO:0000313" key="3">
    <source>
        <dbReference type="Proteomes" id="UP000612362"/>
    </source>
</evidence>
<dbReference type="InterPro" id="IPR030395">
    <property type="entry name" value="GP_PDE_dom"/>
</dbReference>
<dbReference type="GO" id="GO:0006629">
    <property type="term" value="P:lipid metabolic process"/>
    <property type="evidence" value="ECO:0007669"/>
    <property type="project" value="InterPro"/>
</dbReference>
<dbReference type="Pfam" id="PF03009">
    <property type="entry name" value="GDPD"/>
    <property type="match status" value="1"/>
</dbReference>
<dbReference type="PANTHER" id="PTHR46211:SF1">
    <property type="entry name" value="GLYCEROPHOSPHODIESTER PHOSPHODIESTERASE, CYTOPLASMIC"/>
    <property type="match status" value="1"/>
</dbReference>
<dbReference type="InterPro" id="IPR017946">
    <property type="entry name" value="PLC-like_Pdiesterase_TIM-brl"/>
</dbReference>
<name>A0A8J3I6P8_9CHLR</name>